<dbReference type="RefSeq" id="WP_110309149.1">
    <property type="nucleotide sequence ID" value="NZ_QICL01000001.1"/>
</dbReference>
<dbReference type="AlphaFoldDB" id="A0A2V3PU11"/>
<evidence type="ECO:0000313" key="2">
    <source>
        <dbReference type="Proteomes" id="UP000247973"/>
    </source>
</evidence>
<reference evidence="1 2" key="1">
    <citation type="submission" date="2018-03" db="EMBL/GenBank/DDBJ databases">
        <title>Genomic Encyclopedia of Archaeal and Bacterial Type Strains, Phase II (KMG-II): from individual species to whole genera.</title>
        <authorList>
            <person name="Goeker M."/>
        </authorList>
    </citation>
    <scope>NUCLEOTIDE SEQUENCE [LARGE SCALE GENOMIC DNA]</scope>
    <source>
        <strain evidence="1 2">DSM 100214</strain>
    </source>
</reference>
<sequence>MTNIELYIDKKLCDIQSPEKLGVRLNRVLINPAELSTKDAQYSYSITIPATPTNDAIFGYANVEEVKNKFNHNYKALLYVNSILIFDGRFKLSEIDAEGSYKGNLVVPAKKTIKEIFGEKKMTEIEGSWDLSFTNPDNENEPLTITEMLNKYNTEPGTPDCIFPLVLYGLLPKVSKDGENSFSGKAIWDKYVRLGIEDFPPSINCLNTIKKIFENSKDEKGEEYHIGGSAFEDARLKNLYMSYQNPTNYQQEWNWGYLGRMKLKGTWTNIKNDNKDIEASHLETEFYVTQGDCEHVAVNLFNARNSDITVLEDTGSNISQSEHEKGANRIIKNTHIVIPTSGLYKVKFGARMKVGTSAESKYKAKYYTINDTRFSYSNSHDANNEFNSSRYELKLIRDRGNGDFDMTNSVIDGIYYKNNHNQEMDKSGGTDRKYNFPLFATSPKYFPQANPQAILFVDPCQNPNIISGFRWGKGDEEVSQHPLDKNDFYCNILSAKNGLSWDKTVDTVTYSAVNSLPYWRYGILQEDEEPTEPTEEGEDGEESEVDEATREYGYEMSDKFITKFDSPENYIGKKNNLDGDGLVHTVIWLEKGEHIALSDVTDIGVWREGSRHKYKGAYIKHEVEFEIEIEPYKLNKEWLTVNSDGTGTTKMSWNEESDFNMDKINLIKFLPSGQKIDDWLENFCKAFNLDLMQPKENEFELNVKQIRPTASAASVIDLDGKASINQRTNQSLGLPSEFQLGFKVNQEEEGYFRSKELNGEIAEDGGGSFITGNIDGQVVTQASNFSYNWFKKIYKGEENAANPMLLELPVITNKQIWELNEPKDYGEMMKKLYTDYAQRFWYKAEKPYNVGIVWSNTDKHIELLLPHLSNSLNKQDTLTLDYYNNPSSILTIYFSIIATDDSNYTYIECYLTPDEYEQMDGSKLVKLNGDLYYVAAVEGYDPMGRNKTKLKLIRKV</sequence>
<dbReference type="EMBL" id="QICL01000001">
    <property type="protein sequence ID" value="PXV69197.1"/>
    <property type="molecule type" value="Genomic_DNA"/>
</dbReference>
<gene>
    <name evidence="1" type="ORF">CLV62_101466</name>
</gene>
<dbReference type="Proteomes" id="UP000247973">
    <property type="component" value="Unassembled WGS sequence"/>
</dbReference>
<name>A0A2V3PU11_9BACT</name>
<dbReference type="OrthoDB" id="993780at2"/>
<evidence type="ECO:0000313" key="1">
    <source>
        <dbReference type="EMBL" id="PXV69197.1"/>
    </source>
</evidence>
<comment type="caution">
    <text evidence="1">The sequence shown here is derived from an EMBL/GenBank/DDBJ whole genome shotgun (WGS) entry which is preliminary data.</text>
</comment>
<proteinExistence type="predicted"/>
<accession>A0A2V3PU11</accession>
<organism evidence="1 2">
    <name type="scientific">Dysgonomonas alginatilytica</name>
    <dbReference type="NCBI Taxonomy" id="1605892"/>
    <lineage>
        <taxon>Bacteria</taxon>
        <taxon>Pseudomonadati</taxon>
        <taxon>Bacteroidota</taxon>
        <taxon>Bacteroidia</taxon>
        <taxon>Bacteroidales</taxon>
        <taxon>Dysgonomonadaceae</taxon>
        <taxon>Dysgonomonas</taxon>
    </lineage>
</organism>
<protein>
    <submittedName>
        <fullName evidence="1">Uncharacterized protein</fullName>
    </submittedName>
</protein>
<keyword evidence="2" id="KW-1185">Reference proteome</keyword>